<reference evidence="4" key="1">
    <citation type="submission" date="2021-01" db="EMBL/GenBank/DDBJ databases">
        <authorList>
            <person name="Corre E."/>
            <person name="Pelletier E."/>
            <person name="Niang G."/>
            <person name="Scheremetjew M."/>
            <person name="Finn R."/>
            <person name="Kale V."/>
            <person name="Holt S."/>
            <person name="Cochrane G."/>
            <person name="Meng A."/>
            <person name="Brown T."/>
            <person name="Cohen L."/>
        </authorList>
    </citation>
    <scope>NUCLEOTIDE SEQUENCE</scope>
    <source>
        <strain evidence="4">MM31A-1</strain>
    </source>
</reference>
<gene>
    <name evidence="4" type="ORF">CDEB00056_LOCUS6514</name>
</gene>
<dbReference type="InterPro" id="IPR000504">
    <property type="entry name" value="RRM_dom"/>
</dbReference>
<dbReference type="Gene3D" id="3.30.70.330">
    <property type="match status" value="1"/>
</dbReference>
<accession>A0A7S3Q134</accession>
<dbReference type="AlphaFoldDB" id="A0A7S3Q134"/>
<dbReference type="PROSITE" id="PS50102">
    <property type="entry name" value="RRM"/>
    <property type="match status" value="1"/>
</dbReference>
<dbReference type="InterPro" id="IPR035979">
    <property type="entry name" value="RBD_domain_sf"/>
</dbReference>
<feature type="domain" description="RRM" evidence="3">
    <location>
        <begin position="96"/>
        <end position="186"/>
    </location>
</feature>
<dbReference type="InterPro" id="IPR012677">
    <property type="entry name" value="Nucleotide-bd_a/b_plait_sf"/>
</dbReference>
<sequence length="409" mass="43732">MNWADQSSDEDSDDGLHPMRLSAHNLGDLDEGDDGIDNGTGIDNDLSYDESGSQRPDDTDLVSKDSNLELEEEKIPYPSEIDFDKVPEDFPRQPPFTAHIRNLAFKISTPEELTSKIEGLVSFRYKGDKRVNVKDARLGMDRKTGQRKGFGYVEFDTEKELMILLNINDGFSRVNGRPIEINIARPPQNRNNNRGDRGGDRRDYNNMRGGDRNGGGDRGGDRSGGGDRGGDRGGGGGGDRGGGTEIDGSKFRGGFSRNNNRGGGRGGDNNSNNKDAPRERPSLKLAPRSRPVASGDGKEKSPADGGEWSRADRVSSDGGRGRGRGDRGDRRQNNNSNGGSGRNNNGGGRGKKDGGRGGQSKGRKASGKEAGASSKAAPVAANPVKVVEDKKVAKVANKFAALLDDSDSD</sequence>
<dbReference type="SMART" id="SM00360">
    <property type="entry name" value="RRM"/>
    <property type="match status" value="1"/>
</dbReference>
<name>A0A7S3Q134_9STRA</name>
<feature type="compositionally biased region" description="Low complexity" evidence="2">
    <location>
        <begin position="368"/>
        <end position="381"/>
    </location>
</feature>
<feature type="region of interest" description="Disordered" evidence="2">
    <location>
        <begin position="182"/>
        <end position="381"/>
    </location>
</feature>
<organism evidence="4">
    <name type="scientific">Chaetoceros debilis</name>
    <dbReference type="NCBI Taxonomy" id="122233"/>
    <lineage>
        <taxon>Eukaryota</taxon>
        <taxon>Sar</taxon>
        <taxon>Stramenopiles</taxon>
        <taxon>Ochrophyta</taxon>
        <taxon>Bacillariophyta</taxon>
        <taxon>Coscinodiscophyceae</taxon>
        <taxon>Chaetocerotophycidae</taxon>
        <taxon>Chaetocerotales</taxon>
        <taxon>Chaetocerotaceae</taxon>
        <taxon>Chaetoceros</taxon>
    </lineage>
</organism>
<feature type="compositionally biased region" description="Basic and acidic residues" evidence="2">
    <location>
        <begin position="193"/>
        <end position="231"/>
    </location>
</feature>
<evidence type="ECO:0000256" key="1">
    <source>
        <dbReference type="PROSITE-ProRule" id="PRU00176"/>
    </source>
</evidence>
<keyword evidence="1" id="KW-0694">RNA-binding</keyword>
<feature type="compositionally biased region" description="Gly residues" evidence="2">
    <location>
        <begin position="232"/>
        <end position="245"/>
    </location>
</feature>
<feature type="compositionally biased region" description="Basic and acidic residues" evidence="2">
    <location>
        <begin position="296"/>
        <end position="332"/>
    </location>
</feature>
<feature type="compositionally biased region" description="Gly residues" evidence="2">
    <location>
        <begin position="338"/>
        <end position="348"/>
    </location>
</feature>
<dbReference type="GO" id="GO:0003723">
    <property type="term" value="F:RNA binding"/>
    <property type="evidence" value="ECO:0007669"/>
    <property type="project" value="UniProtKB-UniRule"/>
</dbReference>
<evidence type="ECO:0000259" key="3">
    <source>
        <dbReference type="PROSITE" id="PS50102"/>
    </source>
</evidence>
<dbReference type="SUPFAM" id="SSF54928">
    <property type="entry name" value="RNA-binding domain, RBD"/>
    <property type="match status" value="1"/>
</dbReference>
<dbReference type="EMBL" id="HBIO01008528">
    <property type="protein sequence ID" value="CAE0461673.1"/>
    <property type="molecule type" value="Transcribed_RNA"/>
</dbReference>
<protein>
    <recommendedName>
        <fullName evidence="3">RRM domain-containing protein</fullName>
    </recommendedName>
</protein>
<feature type="region of interest" description="Disordered" evidence="2">
    <location>
        <begin position="1"/>
        <end position="76"/>
    </location>
</feature>
<evidence type="ECO:0000313" key="4">
    <source>
        <dbReference type="EMBL" id="CAE0461673.1"/>
    </source>
</evidence>
<feature type="compositionally biased region" description="Basic and acidic residues" evidence="2">
    <location>
        <begin position="55"/>
        <end position="67"/>
    </location>
</feature>
<proteinExistence type="predicted"/>
<evidence type="ECO:0000256" key="2">
    <source>
        <dbReference type="SAM" id="MobiDB-lite"/>
    </source>
</evidence>